<accession>A0AAV4ELA1</accession>
<dbReference type="AlphaFoldDB" id="A0AAV4ELA1"/>
<evidence type="ECO:0000313" key="1">
    <source>
        <dbReference type="EMBL" id="GFR61233.1"/>
    </source>
</evidence>
<gene>
    <name evidence="1" type="ORF">ElyMa_001840900</name>
</gene>
<evidence type="ECO:0000313" key="2">
    <source>
        <dbReference type="Proteomes" id="UP000762676"/>
    </source>
</evidence>
<dbReference type="Proteomes" id="UP000762676">
    <property type="component" value="Unassembled WGS sequence"/>
</dbReference>
<name>A0AAV4ELA1_9GAST</name>
<organism evidence="1 2">
    <name type="scientific">Elysia marginata</name>
    <dbReference type="NCBI Taxonomy" id="1093978"/>
    <lineage>
        <taxon>Eukaryota</taxon>
        <taxon>Metazoa</taxon>
        <taxon>Spiralia</taxon>
        <taxon>Lophotrochozoa</taxon>
        <taxon>Mollusca</taxon>
        <taxon>Gastropoda</taxon>
        <taxon>Heterobranchia</taxon>
        <taxon>Euthyneura</taxon>
        <taxon>Panpulmonata</taxon>
        <taxon>Sacoglossa</taxon>
        <taxon>Placobranchoidea</taxon>
        <taxon>Plakobranchidae</taxon>
        <taxon>Elysia</taxon>
    </lineage>
</organism>
<dbReference type="EMBL" id="BMAT01003722">
    <property type="protein sequence ID" value="GFR61233.1"/>
    <property type="molecule type" value="Genomic_DNA"/>
</dbReference>
<sequence length="96" mass="10595">MYLSLLTKNAMRTIPEFQKVPSSKSRAPRIVDNLRDSGQPQGYWTTPGILDNARDSGQPQGLWTTSGIVDNPRNIGQPQGYWTTPGIVDILVEPQG</sequence>
<proteinExistence type="predicted"/>
<reference evidence="1 2" key="1">
    <citation type="journal article" date="2021" name="Elife">
        <title>Chloroplast acquisition without the gene transfer in kleptoplastic sea slugs, Plakobranchus ocellatus.</title>
        <authorList>
            <person name="Maeda T."/>
            <person name="Takahashi S."/>
            <person name="Yoshida T."/>
            <person name="Shimamura S."/>
            <person name="Takaki Y."/>
            <person name="Nagai Y."/>
            <person name="Toyoda A."/>
            <person name="Suzuki Y."/>
            <person name="Arimoto A."/>
            <person name="Ishii H."/>
            <person name="Satoh N."/>
            <person name="Nishiyama T."/>
            <person name="Hasebe M."/>
            <person name="Maruyama T."/>
            <person name="Minagawa J."/>
            <person name="Obokata J."/>
            <person name="Shigenobu S."/>
        </authorList>
    </citation>
    <scope>NUCLEOTIDE SEQUENCE [LARGE SCALE GENOMIC DNA]</scope>
</reference>
<protein>
    <submittedName>
        <fullName evidence="1">Uncharacterized protein</fullName>
    </submittedName>
</protein>
<comment type="caution">
    <text evidence="1">The sequence shown here is derived from an EMBL/GenBank/DDBJ whole genome shotgun (WGS) entry which is preliminary data.</text>
</comment>
<keyword evidence="2" id="KW-1185">Reference proteome</keyword>